<organism evidence="2 3">
    <name type="scientific">Callosobruchus maculatus</name>
    <name type="common">Southern cowpea weevil</name>
    <name type="synonym">Pulse bruchid</name>
    <dbReference type="NCBI Taxonomy" id="64391"/>
    <lineage>
        <taxon>Eukaryota</taxon>
        <taxon>Metazoa</taxon>
        <taxon>Ecdysozoa</taxon>
        <taxon>Arthropoda</taxon>
        <taxon>Hexapoda</taxon>
        <taxon>Insecta</taxon>
        <taxon>Pterygota</taxon>
        <taxon>Neoptera</taxon>
        <taxon>Endopterygota</taxon>
        <taxon>Coleoptera</taxon>
        <taxon>Polyphaga</taxon>
        <taxon>Cucujiformia</taxon>
        <taxon>Chrysomeloidea</taxon>
        <taxon>Chrysomelidae</taxon>
        <taxon>Bruchinae</taxon>
        <taxon>Bruchini</taxon>
        <taxon>Callosobruchus</taxon>
    </lineage>
</organism>
<feature type="compositionally biased region" description="Basic residues" evidence="1">
    <location>
        <begin position="175"/>
        <end position="248"/>
    </location>
</feature>
<dbReference type="OrthoDB" id="6782077at2759"/>
<dbReference type="AlphaFoldDB" id="A0A653CRI2"/>
<protein>
    <submittedName>
        <fullName evidence="2">Uncharacterized protein</fullName>
    </submittedName>
</protein>
<reference evidence="2 3" key="1">
    <citation type="submission" date="2019-01" db="EMBL/GenBank/DDBJ databases">
        <authorList>
            <person name="Sayadi A."/>
        </authorList>
    </citation>
    <scope>NUCLEOTIDE SEQUENCE [LARGE SCALE GENOMIC DNA]</scope>
</reference>
<proteinExistence type="predicted"/>
<feature type="compositionally biased region" description="Basic and acidic residues" evidence="1">
    <location>
        <begin position="159"/>
        <end position="174"/>
    </location>
</feature>
<gene>
    <name evidence="2" type="ORF">CALMAC_LOCUS11157</name>
</gene>
<name>A0A653CRI2_CALMS</name>
<feature type="compositionally biased region" description="Basic residues" evidence="1">
    <location>
        <begin position="263"/>
        <end position="314"/>
    </location>
</feature>
<evidence type="ECO:0000256" key="1">
    <source>
        <dbReference type="SAM" id="MobiDB-lite"/>
    </source>
</evidence>
<feature type="region of interest" description="Disordered" evidence="1">
    <location>
        <begin position="159"/>
        <end position="316"/>
    </location>
</feature>
<feature type="compositionally biased region" description="Basic and acidic residues" evidence="1">
    <location>
        <begin position="249"/>
        <end position="262"/>
    </location>
</feature>
<evidence type="ECO:0000313" key="2">
    <source>
        <dbReference type="EMBL" id="VEN50362.1"/>
    </source>
</evidence>
<evidence type="ECO:0000313" key="3">
    <source>
        <dbReference type="Proteomes" id="UP000410492"/>
    </source>
</evidence>
<keyword evidence="3" id="KW-1185">Reference proteome</keyword>
<dbReference type="EMBL" id="CAACVG010008579">
    <property type="protein sequence ID" value="VEN50362.1"/>
    <property type="molecule type" value="Genomic_DNA"/>
</dbReference>
<accession>A0A653CRI2</accession>
<sequence length="327" mass="38970">MVLKDYTQRVGDTFRTCINMGDRIQAGVIVIFFSLTNAATIIEKVQVEETPQRLVREAEPLIRSHSAVPDRLEQSYSVANPSHTYQFNVNDASKQYSQPEAQFSSIESIGQLSPKDFNTDGYDLYKSATSFNLEGPKQLETIHTNSYHKEVGPYDTSEFKHRSEVEEQHAEVHYHQHKHLHKHNHHQDHVHKHEQHHAHQHEHGHQHKQHHHHDHHSSHKHDHYSEHKHSHKADHHHHHEQKHKHSHQSHHDHGHKHEEGHKHEGHHSHKHHHHNDHKHSHYSSHKHEHGHSHKHSNDHKHNHHHLGHHKHHHDHHEEYKVLYHHKH</sequence>
<dbReference type="Proteomes" id="UP000410492">
    <property type="component" value="Unassembled WGS sequence"/>
</dbReference>